<comment type="subunit">
    <text evidence="9">Homodimer.</text>
</comment>
<comment type="cofactor">
    <cofactor evidence="9">
        <name>Mg(2+)</name>
        <dbReference type="ChEBI" id="CHEBI:18420"/>
    </cofactor>
    <text evidence="9">Binds 2 magnesium ions per monomer.</text>
</comment>
<feature type="binding site" evidence="9">
    <location>
        <position position="125"/>
    </location>
    <ligand>
        <name>5-phospho-alpha-D-ribose 1-diphosphate</name>
        <dbReference type="ChEBI" id="CHEBI:58017"/>
    </ligand>
</feature>
<evidence type="ECO:0000256" key="7">
    <source>
        <dbReference type="ARBA" id="ARBA00052328"/>
    </source>
</evidence>
<feature type="binding site" evidence="9">
    <location>
        <begin position="113"/>
        <end position="121"/>
    </location>
    <ligand>
        <name>5-phospho-alpha-D-ribose 1-diphosphate</name>
        <dbReference type="ChEBI" id="CHEBI:58017"/>
    </ligand>
</feature>
<comment type="caution">
    <text evidence="9">Lacks conserved residue(s) required for the propagation of feature annotation.</text>
</comment>
<evidence type="ECO:0000256" key="9">
    <source>
        <dbReference type="HAMAP-Rule" id="MF_00211"/>
    </source>
</evidence>
<dbReference type="NCBIfam" id="TIGR01245">
    <property type="entry name" value="trpD"/>
    <property type="match status" value="1"/>
</dbReference>
<evidence type="ECO:0000259" key="10">
    <source>
        <dbReference type="Pfam" id="PF00591"/>
    </source>
</evidence>
<dbReference type="GO" id="GO:0004048">
    <property type="term" value="F:anthranilate phosphoribosyltransferase activity"/>
    <property type="evidence" value="ECO:0007669"/>
    <property type="project" value="UniProtKB-UniRule"/>
</dbReference>
<dbReference type="EC" id="2.4.2.18" evidence="9"/>
<evidence type="ECO:0000256" key="4">
    <source>
        <dbReference type="ARBA" id="ARBA00022679"/>
    </source>
</evidence>
<dbReference type="SUPFAM" id="SSF47648">
    <property type="entry name" value="Nucleoside phosphorylase/phosphoribosyltransferase N-terminal domain"/>
    <property type="match status" value="1"/>
</dbReference>
<feature type="binding site" evidence="9">
    <location>
        <position position="93"/>
    </location>
    <ligand>
        <name>5-phospho-alpha-D-ribose 1-diphosphate</name>
        <dbReference type="ChEBI" id="CHEBI:58017"/>
    </ligand>
</feature>
<comment type="function">
    <text evidence="9">Catalyzes the transfer of the phosphoribosyl group of 5-phosphorylribose-1-pyrophosphate (PRPP) to anthranilate to yield N-(5'-phosphoribosyl)-anthranilate (PRA).</text>
</comment>
<gene>
    <name evidence="9 12" type="primary">trpD</name>
    <name evidence="12" type="ORF">LPTSP4_10360</name>
</gene>
<dbReference type="GO" id="GO:0000287">
    <property type="term" value="F:magnesium ion binding"/>
    <property type="evidence" value="ECO:0007669"/>
    <property type="project" value="UniProtKB-UniRule"/>
</dbReference>
<keyword evidence="3 9" id="KW-0328">Glycosyltransferase</keyword>
<sequence>MTASNLKPLLESVIAGKDLSREEAHSFLDEVMKGHVSEILLSSFLTALKIKGEKEDEITGFVEAMRNHAVAVKETFDFDFIDTCGTGGDGKGSLNVSTLSAFVLASLGLPVAKHGNRSVSSLSGSSDVLESLGYPLQMSHTDTVAYFLKHQFVFLFAPNWHPAMKYAAPVRKELGIRTFFNLIGPLSNPFRPKMQVIGVYDVGLLPLVAGVLHKLQTRKAIVCHSRDGLDEFSIFSPTDYIHLEDGKWEKALFDPKELKGLSPLRPEEVFQNTKEASQALFLDVLQGKNTSGSDMVALNAGAALFLAGKSKSISEGYTLAKSTLLEKKVLKFVRETLNLS</sequence>
<comment type="caution">
    <text evidence="12">The sequence shown here is derived from an EMBL/GenBank/DDBJ whole genome shotgun (WGS) entry which is preliminary data.</text>
</comment>
<feature type="binding site" evidence="9">
    <location>
        <position position="97"/>
    </location>
    <ligand>
        <name>Mg(2+)</name>
        <dbReference type="ChEBI" id="CHEBI:18420"/>
        <label>1</label>
    </ligand>
</feature>
<reference evidence="12 13" key="1">
    <citation type="submission" date="2018-02" db="EMBL/GenBank/DDBJ databases">
        <title>Novel Leptospira species isolated from soil and water in Japan.</title>
        <authorList>
            <person name="Nakao R."/>
            <person name="Masuzawa T."/>
        </authorList>
    </citation>
    <scope>NUCLEOTIDE SEQUENCE [LARGE SCALE GENOMIC DNA]</scope>
    <source>
        <strain evidence="12 13">YH101</strain>
    </source>
</reference>
<evidence type="ECO:0000256" key="2">
    <source>
        <dbReference type="ARBA" id="ARBA00022605"/>
    </source>
</evidence>
<keyword evidence="2 9" id="KW-0028">Amino-acid biosynthesis</keyword>
<feature type="binding site" evidence="9">
    <location>
        <begin position="95"/>
        <end position="98"/>
    </location>
    <ligand>
        <name>5-phospho-alpha-D-ribose 1-diphosphate</name>
        <dbReference type="ChEBI" id="CHEBI:58017"/>
    </ligand>
</feature>
<feature type="domain" description="Glycosyl transferase family 3 N-terminal" evidence="11">
    <location>
        <begin position="7"/>
        <end position="69"/>
    </location>
</feature>
<evidence type="ECO:0000256" key="8">
    <source>
        <dbReference type="ARBA" id="ARBA00061188"/>
    </source>
</evidence>
<feature type="binding site" evidence="9">
    <location>
        <position position="171"/>
    </location>
    <ligand>
        <name>anthranilate</name>
        <dbReference type="ChEBI" id="CHEBI:16567"/>
        <label>2</label>
    </ligand>
</feature>
<evidence type="ECO:0000256" key="3">
    <source>
        <dbReference type="ARBA" id="ARBA00022676"/>
    </source>
</evidence>
<dbReference type="GO" id="GO:0000162">
    <property type="term" value="P:L-tryptophan biosynthetic process"/>
    <property type="evidence" value="ECO:0007669"/>
    <property type="project" value="UniProtKB-UniRule"/>
</dbReference>
<evidence type="ECO:0000256" key="6">
    <source>
        <dbReference type="ARBA" id="ARBA00023141"/>
    </source>
</evidence>
<dbReference type="EMBL" id="BFBB01000003">
    <property type="protein sequence ID" value="GBF49522.1"/>
    <property type="molecule type" value="Genomic_DNA"/>
</dbReference>
<dbReference type="OrthoDB" id="9806430at2"/>
<keyword evidence="4 9" id="KW-0808">Transferase</keyword>
<proteinExistence type="inferred from homology"/>
<dbReference type="InterPro" id="IPR005940">
    <property type="entry name" value="Anthranilate_Pribosyl_Tfrase"/>
</dbReference>
<accession>A0A2P2DY21</accession>
<dbReference type="Gene3D" id="1.20.970.10">
    <property type="entry name" value="Transferase, Pyrimidine Nucleoside Phosphorylase, Chain C"/>
    <property type="match status" value="1"/>
</dbReference>
<evidence type="ECO:0000256" key="5">
    <source>
        <dbReference type="ARBA" id="ARBA00022822"/>
    </source>
</evidence>
<comment type="catalytic activity">
    <reaction evidence="7 9">
        <text>N-(5-phospho-beta-D-ribosyl)anthranilate + diphosphate = 5-phospho-alpha-D-ribose 1-diphosphate + anthranilate</text>
        <dbReference type="Rhea" id="RHEA:11768"/>
        <dbReference type="ChEBI" id="CHEBI:16567"/>
        <dbReference type="ChEBI" id="CHEBI:18277"/>
        <dbReference type="ChEBI" id="CHEBI:33019"/>
        <dbReference type="ChEBI" id="CHEBI:58017"/>
        <dbReference type="EC" id="2.4.2.18"/>
    </reaction>
</comment>
<dbReference type="InterPro" id="IPR000312">
    <property type="entry name" value="Glycosyl_Trfase_fam3"/>
</dbReference>
<feature type="binding site" evidence="9">
    <location>
        <position position="231"/>
    </location>
    <ligand>
        <name>Mg(2+)</name>
        <dbReference type="ChEBI" id="CHEBI:18420"/>
        <label>1</label>
    </ligand>
</feature>
<dbReference type="Pfam" id="PF00591">
    <property type="entry name" value="Glycos_transf_3"/>
    <property type="match status" value="1"/>
</dbReference>
<evidence type="ECO:0000259" key="11">
    <source>
        <dbReference type="Pfam" id="PF02885"/>
    </source>
</evidence>
<dbReference type="InterPro" id="IPR036320">
    <property type="entry name" value="Glycosyl_Trfase_fam3_N_dom_sf"/>
</dbReference>
<feature type="binding site" evidence="9">
    <location>
        <position position="231"/>
    </location>
    <ligand>
        <name>Mg(2+)</name>
        <dbReference type="ChEBI" id="CHEBI:18420"/>
        <label>2</label>
    </ligand>
</feature>
<name>A0A2P2DY21_9LEPT</name>
<keyword evidence="9" id="KW-0460">Magnesium</keyword>
<feature type="binding site" evidence="9">
    <location>
        <position position="116"/>
    </location>
    <ligand>
        <name>anthranilate</name>
        <dbReference type="ChEBI" id="CHEBI:16567"/>
        <label>1</label>
    </ligand>
</feature>
<dbReference type="PANTHER" id="PTHR43285">
    <property type="entry name" value="ANTHRANILATE PHOSPHORIBOSYLTRANSFERASE"/>
    <property type="match status" value="1"/>
</dbReference>
<keyword evidence="9" id="KW-0479">Metal-binding</keyword>
<keyword evidence="13" id="KW-1185">Reference proteome</keyword>
<organism evidence="12 13">
    <name type="scientific">Leptospira ryugenii</name>
    <dbReference type="NCBI Taxonomy" id="1917863"/>
    <lineage>
        <taxon>Bacteria</taxon>
        <taxon>Pseudomonadati</taxon>
        <taxon>Spirochaetota</taxon>
        <taxon>Spirochaetia</taxon>
        <taxon>Leptospirales</taxon>
        <taxon>Leptospiraceae</taxon>
        <taxon>Leptospira</taxon>
    </lineage>
</organism>
<keyword evidence="6 9" id="KW-0057">Aromatic amino acid biosynthesis</keyword>
<dbReference type="UniPathway" id="UPA00035">
    <property type="reaction ID" value="UER00041"/>
</dbReference>
<comment type="pathway">
    <text evidence="1 9">Amino-acid biosynthesis; L-tryptophan biosynthesis; L-tryptophan from chorismate: step 2/5.</text>
</comment>
<comment type="similarity">
    <text evidence="9">Belongs to the anthranilate phosphoribosyltransferase family.</text>
</comment>
<dbReference type="PANTHER" id="PTHR43285:SF2">
    <property type="entry name" value="ANTHRANILATE PHOSPHORIBOSYLTRANSFERASE"/>
    <property type="match status" value="1"/>
</dbReference>
<dbReference type="HAMAP" id="MF_00211">
    <property type="entry name" value="TrpD"/>
    <property type="match status" value="1"/>
</dbReference>
<dbReference type="RefSeq" id="WP_108974482.1">
    <property type="nucleotide sequence ID" value="NZ_BFBB01000003.1"/>
</dbReference>
<protein>
    <recommendedName>
        <fullName evidence="9">Anthranilate phosphoribosyltransferase</fullName>
        <ecNumber evidence="9">2.4.2.18</ecNumber>
    </recommendedName>
</protein>
<feature type="binding site" evidence="9">
    <location>
        <begin position="88"/>
        <end position="89"/>
    </location>
    <ligand>
        <name>5-phospho-alpha-D-ribose 1-diphosphate</name>
        <dbReference type="ChEBI" id="CHEBI:58017"/>
    </ligand>
</feature>
<dbReference type="SUPFAM" id="SSF52418">
    <property type="entry name" value="Nucleoside phosphorylase/phosphoribosyltransferase catalytic domain"/>
    <property type="match status" value="1"/>
</dbReference>
<dbReference type="GO" id="GO:0005829">
    <property type="term" value="C:cytosol"/>
    <property type="evidence" value="ECO:0007669"/>
    <property type="project" value="TreeGrafter"/>
</dbReference>
<evidence type="ECO:0000313" key="12">
    <source>
        <dbReference type="EMBL" id="GBF49522.1"/>
    </source>
</evidence>
<dbReference type="Pfam" id="PF02885">
    <property type="entry name" value="Glycos_trans_3N"/>
    <property type="match status" value="1"/>
</dbReference>
<dbReference type="Gene3D" id="3.40.1030.10">
    <property type="entry name" value="Nucleoside phosphorylase/phosphoribosyltransferase catalytic domain"/>
    <property type="match status" value="1"/>
</dbReference>
<keyword evidence="5 9" id="KW-0822">Tryptophan biosynthesis</keyword>
<comment type="similarity">
    <text evidence="8">In the C-terminal section; belongs to the anthranilate phosphoribosyltransferase family.</text>
</comment>
<feature type="binding site" evidence="9">
    <location>
        <position position="230"/>
    </location>
    <ligand>
        <name>Mg(2+)</name>
        <dbReference type="ChEBI" id="CHEBI:18420"/>
        <label>2</label>
    </ligand>
</feature>
<dbReference type="InterPro" id="IPR035902">
    <property type="entry name" value="Nuc_phospho_transferase"/>
</dbReference>
<feature type="binding site" evidence="9">
    <location>
        <position position="85"/>
    </location>
    <ligand>
        <name>5-phospho-alpha-D-ribose 1-diphosphate</name>
        <dbReference type="ChEBI" id="CHEBI:58017"/>
    </ligand>
</feature>
<feature type="domain" description="Glycosyl transferase family 3" evidence="10">
    <location>
        <begin position="79"/>
        <end position="324"/>
    </location>
</feature>
<evidence type="ECO:0000313" key="13">
    <source>
        <dbReference type="Proteomes" id="UP000245133"/>
    </source>
</evidence>
<dbReference type="AlphaFoldDB" id="A0A2P2DY21"/>
<dbReference type="InterPro" id="IPR017459">
    <property type="entry name" value="Glycosyl_Trfase_fam3_N_dom"/>
</dbReference>
<dbReference type="Proteomes" id="UP000245133">
    <property type="component" value="Unassembled WGS sequence"/>
</dbReference>
<dbReference type="FunFam" id="3.40.1030.10:FF:000002">
    <property type="entry name" value="Anthranilate phosphoribosyltransferase"/>
    <property type="match status" value="1"/>
</dbReference>
<evidence type="ECO:0000256" key="1">
    <source>
        <dbReference type="ARBA" id="ARBA00004907"/>
    </source>
</evidence>
<feature type="binding site" evidence="9">
    <location>
        <position position="85"/>
    </location>
    <ligand>
        <name>anthranilate</name>
        <dbReference type="ChEBI" id="CHEBI:16567"/>
        <label>1</label>
    </ligand>
</feature>